<accession>A0A367K0G0</accession>
<dbReference type="Proteomes" id="UP000253551">
    <property type="component" value="Unassembled WGS sequence"/>
</dbReference>
<feature type="compositionally biased region" description="Basic and acidic residues" evidence="1">
    <location>
        <begin position="199"/>
        <end position="208"/>
    </location>
</feature>
<dbReference type="AlphaFoldDB" id="A0A367K0G0"/>
<dbReference type="InterPro" id="IPR011990">
    <property type="entry name" value="TPR-like_helical_dom_sf"/>
</dbReference>
<dbReference type="Gene3D" id="1.25.40.10">
    <property type="entry name" value="Tetratricopeptide repeat domain"/>
    <property type="match status" value="1"/>
</dbReference>
<feature type="compositionally biased region" description="Low complexity" evidence="1">
    <location>
        <begin position="46"/>
        <end position="58"/>
    </location>
</feature>
<dbReference type="PANTHER" id="PTHR31859:SF1">
    <property type="entry name" value="TETRATRICOPEPTIDE REPEAT PROTEIN 39C"/>
    <property type="match status" value="1"/>
</dbReference>
<feature type="compositionally biased region" description="Polar residues" evidence="1">
    <location>
        <begin position="188"/>
        <end position="198"/>
    </location>
</feature>
<dbReference type="SUPFAM" id="SSF48452">
    <property type="entry name" value="TPR-like"/>
    <property type="match status" value="1"/>
</dbReference>
<gene>
    <name evidence="2" type="primary">TTC39C_3</name>
    <name evidence="2" type="ORF">CU098_005399</name>
</gene>
<dbReference type="InterPro" id="IPR019412">
    <property type="entry name" value="IML2/TPR_39"/>
</dbReference>
<name>A0A367K0G0_RHIST</name>
<dbReference type="EMBL" id="PJQM01002405">
    <property type="protein sequence ID" value="RCH95629.1"/>
    <property type="molecule type" value="Genomic_DNA"/>
</dbReference>
<evidence type="ECO:0000313" key="2">
    <source>
        <dbReference type="EMBL" id="RCH95629.1"/>
    </source>
</evidence>
<protein>
    <submittedName>
        <fullName evidence="2">Tetratricopeptide repeat protein 39C</fullName>
    </submittedName>
</protein>
<dbReference type="PANTHER" id="PTHR31859">
    <property type="entry name" value="TETRATRICOPEPTIDE REPEAT PROTEIN 39 FAMILY MEMBER"/>
    <property type="match status" value="1"/>
</dbReference>
<feature type="region of interest" description="Disordered" evidence="1">
    <location>
        <begin position="131"/>
        <end position="232"/>
    </location>
</feature>
<comment type="caution">
    <text evidence="2">The sequence shown here is derived from an EMBL/GenBank/DDBJ whole genome shotgun (WGS) entry which is preliminary data.</text>
</comment>
<reference evidence="2 3" key="1">
    <citation type="journal article" date="2018" name="G3 (Bethesda)">
        <title>Phylogenetic and Phylogenomic Definition of Rhizopus Species.</title>
        <authorList>
            <person name="Gryganskyi A.P."/>
            <person name="Golan J."/>
            <person name="Dolatabadi S."/>
            <person name="Mondo S."/>
            <person name="Robb S."/>
            <person name="Idnurm A."/>
            <person name="Muszewska A."/>
            <person name="Steczkiewicz K."/>
            <person name="Masonjones S."/>
            <person name="Liao H.L."/>
            <person name="Gajdeczka M.T."/>
            <person name="Anike F."/>
            <person name="Vuek A."/>
            <person name="Anishchenko I.M."/>
            <person name="Voigt K."/>
            <person name="de Hoog G.S."/>
            <person name="Smith M.E."/>
            <person name="Heitman J."/>
            <person name="Vilgalys R."/>
            <person name="Stajich J.E."/>
        </authorList>
    </citation>
    <scope>NUCLEOTIDE SEQUENCE [LARGE SCALE GENOMIC DNA]</scope>
    <source>
        <strain evidence="2 3">LSU 92-RS-03</strain>
    </source>
</reference>
<organism evidence="2 3">
    <name type="scientific">Rhizopus stolonifer</name>
    <name type="common">Rhizopus nigricans</name>
    <dbReference type="NCBI Taxonomy" id="4846"/>
    <lineage>
        <taxon>Eukaryota</taxon>
        <taxon>Fungi</taxon>
        <taxon>Fungi incertae sedis</taxon>
        <taxon>Mucoromycota</taxon>
        <taxon>Mucoromycotina</taxon>
        <taxon>Mucoromycetes</taxon>
        <taxon>Mucorales</taxon>
        <taxon>Mucorineae</taxon>
        <taxon>Rhizopodaceae</taxon>
        <taxon>Rhizopus</taxon>
    </lineage>
</organism>
<feature type="compositionally biased region" description="Basic and acidic residues" evidence="1">
    <location>
        <begin position="140"/>
        <end position="172"/>
    </location>
</feature>
<sequence length="916" mass="103685">MTKPITTEENGAEVAHQSQVDNLEVSKPAVTEEVRQPPVETKARTSASSDEVEASSPSSDEETEQPKELGLVISALQDTIQQNQKKEQKNEEPVNMTKEPIVQEEMLDEEKQVIIEQDQVEGVKEAIIKEEIVEELTVQETEKEEPIESDLKEQDTSTEDAEKKEEEKEETRSVGSNDKSSEEGDVSAATSLTNVSLDNNEKQDDNKKGSQTFSDMVQDLSPPTPGLPLQGQTFDLEERPSEDVGDVETHSANLIALNKIDLKNIKENTFSPRQQEKADEPILRAIRHLFNNRFMKAKKLFEKQAETDPLYALGLGSMAFLKAIMTTDDSMTKNAIEVLTTTYSIATAQIDAATKKTVGNSLYQAMNNYYNYIKFARRSGALPASPKPATLKSIQKKGVTFVPNGVLRAHVAKAECCLQIAILQLLQENVMGYVKCGMNLRRAYASYSLVWQEYKRMGQVYHEFIDRDTISGIQFGIGAVHLVLSTLPQKVLRIVSAFGWKADKHLGFALLKLCVEDRRIRSPMASLMLLAYYTVLTSLCPQILSSEYTQPAIETLLDAQKTYPNSAFFLYFAGRTSRLARNLTLSTQSFTYAIEISKNEWAEVEVLHICNYEIAFNHMMEHNWEEAANIFDMLYKDRYWSPAIFRYLTGACLDMMGQRTEAILAFAEVPQLVSNKTQSATLVEKYIMRKVTAFQDCGYQDMDMSLCALEYLCLFTGLDFMSQEYLNKSLVIVDHALAQIAEAEKIEFGIRTRELLPGTPAPQYFDQRGALLLIKSSLFNALGRYKESVIHLNWIMDHKDQIQVDKWIVPFAYWEAGVTSWGMDNKTRSRVFWESALKFSKYDFEYRIAMRVNLALTKADEMCVPKPEDPDPAKRHQANKKEPIITLDSIENRPNTTIEGLTIPADRFEPIAFRAI</sequence>
<dbReference type="Pfam" id="PF10300">
    <property type="entry name" value="Iml2-TPR_39"/>
    <property type="match status" value="1"/>
</dbReference>
<keyword evidence="3" id="KW-1185">Reference proteome</keyword>
<proteinExistence type="predicted"/>
<evidence type="ECO:0000313" key="3">
    <source>
        <dbReference type="Proteomes" id="UP000253551"/>
    </source>
</evidence>
<evidence type="ECO:0000256" key="1">
    <source>
        <dbReference type="SAM" id="MobiDB-lite"/>
    </source>
</evidence>
<feature type="region of interest" description="Disordered" evidence="1">
    <location>
        <begin position="1"/>
        <end position="100"/>
    </location>
</feature>
<dbReference type="OrthoDB" id="43460at2759"/>